<proteinExistence type="predicted"/>
<evidence type="ECO:0000313" key="2">
    <source>
        <dbReference type="EMBL" id="TWI90968.1"/>
    </source>
</evidence>
<evidence type="ECO:0000259" key="1">
    <source>
        <dbReference type="Pfam" id="PF01872"/>
    </source>
</evidence>
<dbReference type="Pfam" id="PF01872">
    <property type="entry name" value="RibD_C"/>
    <property type="match status" value="1"/>
</dbReference>
<gene>
    <name evidence="2" type="ORF">LX66_0329</name>
</gene>
<dbReference type="EMBL" id="VLLG01000002">
    <property type="protein sequence ID" value="TWI90968.1"/>
    <property type="molecule type" value="Genomic_DNA"/>
</dbReference>
<dbReference type="OrthoDB" id="195113at2"/>
<organism evidence="2 3">
    <name type="scientific">Chitinophaga japonensis</name>
    <name type="common">Flexibacter japonensis</name>
    <dbReference type="NCBI Taxonomy" id="104662"/>
    <lineage>
        <taxon>Bacteria</taxon>
        <taxon>Pseudomonadati</taxon>
        <taxon>Bacteroidota</taxon>
        <taxon>Chitinophagia</taxon>
        <taxon>Chitinophagales</taxon>
        <taxon>Chitinophagaceae</taxon>
        <taxon>Chitinophaga</taxon>
    </lineage>
</organism>
<comment type="caution">
    <text evidence="2">The sequence shown here is derived from an EMBL/GenBank/DDBJ whole genome shotgun (WGS) entry which is preliminary data.</text>
</comment>
<dbReference type="RefSeq" id="WP_145710145.1">
    <property type="nucleotide sequence ID" value="NZ_BAAAFY010000001.1"/>
</dbReference>
<sequence>MRKLVLFMHTSLDGFVAGPNGEMAWINVADEIFDYAGARTDEADTALYGRVTFQMMDSYWPTAADQPSASKHDIEHSRWYNSVEKVVLSTTMEGDPAKNTRVIGNDLPAQINALKQQPGRNILMFGSPSAAHALMQHNLIDDYWLFVNPVVLGQGIPLFRDVPGPMQLKLETSVTFSSGVVCLHYERQ</sequence>
<protein>
    <submittedName>
        <fullName evidence="2">Dihydrofolate reductase</fullName>
    </submittedName>
</protein>
<dbReference type="SUPFAM" id="SSF53597">
    <property type="entry name" value="Dihydrofolate reductase-like"/>
    <property type="match status" value="1"/>
</dbReference>
<dbReference type="GO" id="GO:0009231">
    <property type="term" value="P:riboflavin biosynthetic process"/>
    <property type="evidence" value="ECO:0007669"/>
    <property type="project" value="InterPro"/>
</dbReference>
<dbReference type="PANTHER" id="PTHR38011:SF11">
    <property type="entry name" value="2,5-DIAMINO-6-RIBOSYLAMINO-4(3H)-PYRIMIDINONE 5'-PHOSPHATE REDUCTASE"/>
    <property type="match status" value="1"/>
</dbReference>
<evidence type="ECO:0000313" key="3">
    <source>
        <dbReference type="Proteomes" id="UP000316778"/>
    </source>
</evidence>
<feature type="domain" description="Bacterial bifunctional deaminase-reductase C-terminal" evidence="1">
    <location>
        <begin position="2"/>
        <end position="181"/>
    </location>
</feature>
<name>A0A562TCG0_CHIJA</name>
<dbReference type="InterPro" id="IPR002734">
    <property type="entry name" value="RibDG_C"/>
</dbReference>
<keyword evidence="3" id="KW-1185">Reference proteome</keyword>
<dbReference type="Proteomes" id="UP000316778">
    <property type="component" value="Unassembled WGS sequence"/>
</dbReference>
<accession>A0A562TCG0</accession>
<dbReference type="Gene3D" id="3.40.430.10">
    <property type="entry name" value="Dihydrofolate Reductase, subunit A"/>
    <property type="match status" value="1"/>
</dbReference>
<reference evidence="2 3" key="1">
    <citation type="journal article" date="2013" name="Stand. Genomic Sci.">
        <title>Genomic Encyclopedia of Type Strains, Phase I: The one thousand microbial genomes (KMG-I) project.</title>
        <authorList>
            <person name="Kyrpides N.C."/>
            <person name="Woyke T."/>
            <person name="Eisen J.A."/>
            <person name="Garrity G."/>
            <person name="Lilburn T.G."/>
            <person name="Beck B.J."/>
            <person name="Whitman W.B."/>
            <person name="Hugenholtz P."/>
            <person name="Klenk H.P."/>
        </authorList>
    </citation>
    <scope>NUCLEOTIDE SEQUENCE [LARGE SCALE GENOMIC DNA]</scope>
    <source>
        <strain evidence="2 3">DSM 13484</strain>
    </source>
</reference>
<dbReference type="InterPro" id="IPR050765">
    <property type="entry name" value="Riboflavin_Biosynth_HTPR"/>
</dbReference>
<dbReference type="PANTHER" id="PTHR38011">
    <property type="entry name" value="DIHYDROFOLATE REDUCTASE FAMILY PROTEIN (AFU_ORTHOLOGUE AFUA_8G06820)"/>
    <property type="match status" value="1"/>
</dbReference>
<dbReference type="InterPro" id="IPR024072">
    <property type="entry name" value="DHFR-like_dom_sf"/>
</dbReference>
<dbReference type="AlphaFoldDB" id="A0A562TCG0"/>
<dbReference type="GO" id="GO:0008703">
    <property type="term" value="F:5-amino-6-(5-phosphoribosylamino)uracil reductase activity"/>
    <property type="evidence" value="ECO:0007669"/>
    <property type="project" value="InterPro"/>
</dbReference>